<accession>B9TKM5</accession>
<dbReference type="EMBL" id="EQ985494">
    <property type="protein sequence ID" value="EEF23587.1"/>
    <property type="molecule type" value="Genomic_DNA"/>
</dbReference>
<sequence>MDGTKRTAPVVETGAVSSERVINTMRRWRFAWRRSPRLIAAADLLAVGCAKPQQPVAKQLLDLGGRFVAHFGQGRRTGHDLWRHARCLCMFVAPVHRNSSMACCSSSSGR</sequence>
<keyword evidence="2" id="KW-1185">Reference proteome</keyword>
<organism evidence="1 2">
    <name type="scientific">Ricinus communis</name>
    <name type="common">Castor bean</name>
    <dbReference type="NCBI Taxonomy" id="3988"/>
    <lineage>
        <taxon>Eukaryota</taxon>
        <taxon>Viridiplantae</taxon>
        <taxon>Streptophyta</taxon>
        <taxon>Embryophyta</taxon>
        <taxon>Tracheophyta</taxon>
        <taxon>Spermatophyta</taxon>
        <taxon>Magnoliopsida</taxon>
        <taxon>eudicotyledons</taxon>
        <taxon>Gunneridae</taxon>
        <taxon>Pentapetalae</taxon>
        <taxon>rosids</taxon>
        <taxon>fabids</taxon>
        <taxon>Malpighiales</taxon>
        <taxon>Euphorbiaceae</taxon>
        <taxon>Acalyphoideae</taxon>
        <taxon>Acalypheae</taxon>
        <taxon>Ricinus</taxon>
    </lineage>
</organism>
<reference evidence="2" key="1">
    <citation type="journal article" date="2010" name="Nat. Biotechnol.">
        <title>Draft genome sequence of the oilseed species Ricinus communis.</title>
        <authorList>
            <person name="Chan A.P."/>
            <person name="Crabtree J."/>
            <person name="Zhao Q."/>
            <person name="Lorenzi H."/>
            <person name="Orvis J."/>
            <person name="Puiu D."/>
            <person name="Melake-Berhan A."/>
            <person name="Jones K.M."/>
            <person name="Redman J."/>
            <person name="Chen G."/>
            <person name="Cahoon E.B."/>
            <person name="Gedil M."/>
            <person name="Stanke M."/>
            <person name="Haas B.J."/>
            <person name="Wortman J.R."/>
            <person name="Fraser-Liggett C.M."/>
            <person name="Ravel J."/>
            <person name="Rabinowicz P.D."/>
        </authorList>
    </citation>
    <scope>NUCLEOTIDE SEQUENCE [LARGE SCALE GENOMIC DNA]</scope>
    <source>
        <strain evidence="2">cv. Hale</strain>
    </source>
</reference>
<dbReference type="Proteomes" id="UP000008311">
    <property type="component" value="Unassembled WGS sequence"/>
</dbReference>
<proteinExistence type="predicted"/>
<evidence type="ECO:0000313" key="2">
    <source>
        <dbReference type="Proteomes" id="UP000008311"/>
    </source>
</evidence>
<gene>
    <name evidence="1" type="ORF">RCOM_2158110</name>
</gene>
<evidence type="ECO:0000313" key="1">
    <source>
        <dbReference type="EMBL" id="EEF23587.1"/>
    </source>
</evidence>
<dbReference type="AlphaFoldDB" id="B9TKM5"/>
<dbReference type="InParanoid" id="B9TKM5"/>
<name>B9TKM5_RICCO</name>
<protein>
    <submittedName>
        <fullName evidence="1">Uncharacterized protein</fullName>
    </submittedName>
</protein>